<name>A0AC61QKN6_9BACT</name>
<dbReference type="EMBL" id="SMOG01000002">
    <property type="protein sequence ID" value="TDF74219.1"/>
    <property type="molecule type" value="Genomic_DNA"/>
</dbReference>
<organism evidence="1 2">
    <name type="scientific">Candidatus Syntrophosphaera thermopropionivorans</name>
    <dbReference type="NCBI Taxonomy" id="2593015"/>
    <lineage>
        <taxon>Bacteria</taxon>
        <taxon>Pseudomonadati</taxon>
        <taxon>Candidatus Cloacimonadota</taxon>
        <taxon>Candidatus Cloacimonadia</taxon>
        <taxon>Candidatus Cloacimonadales</taxon>
        <taxon>Candidatus Cloacimonadaceae</taxon>
        <taxon>Candidatus Syntrophosphaera</taxon>
    </lineage>
</organism>
<evidence type="ECO:0000313" key="1">
    <source>
        <dbReference type="EMBL" id="TDF74219.1"/>
    </source>
</evidence>
<proteinExistence type="predicted"/>
<comment type="caution">
    <text evidence="1">The sequence shown here is derived from an EMBL/GenBank/DDBJ whole genome shotgun (WGS) entry which is preliminary data.</text>
</comment>
<dbReference type="Proteomes" id="UP000294588">
    <property type="component" value="Unassembled WGS sequence"/>
</dbReference>
<protein>
    <submittedName>
        <fullName evidence="1">Signal peptide peptidase SppA</fullName>
    </submittedName>
</protein>
<accession>A0AC61QKN6</accession>
<keyword evidence="2" id="KW-1185">Reference proteome</keyword>
<evidence type="ECO:0000313" key="2">
    <source>
        <dbReference type="Proteomes" id="UP000294588"/>
    </source>
</evidence>
<sequence length="568" mass="62442">MKKNSGIYIGCGVIVLILAVAFLAGYFIGFAPQGKNVAQGSWLVLDLSGQVTDYSILQSSNFLGYNPLSVTDICYRIRKAADDNKIKGILIKPNLLQTNYANLNEIDAALQDFKKSHKPVIAHGEVLAQKDYLLCAMADKIFIDPSASAGIVLEGVASNVLFYKDALKKLGIKMHVMQEGEFKGAAEPYTQNSLSPGTEENLRKVLKSRYELIQQEISKMRSMKIDTVQNIYENRPDLTIDAQEAIKYGLIDEAATWEELQKKYDITDKYQISISDYKSGTEASISSDKIAVVYLSGNITPSINYNNPNVISLNSVDRILDKLADDKTVKAVVLRINSPGGSALESELIYQRIKAFEKPVVVSMGGMAASGGYYISCASDYIIADPQTITGSIGVVMALPEAEELGNKIGIESQTISYGKFAGAGNILEKTDPELLASLKRESASVYAEFKQRVMDSRKIGADKIDLVAEGRVFSASDAKGNGLIDDIGNLQFAITKAADLAKITKYGVESYPKKVTIWDLFRQGNWLQTSSAKAINKESNAIEPIEDYLKKTLQTNQWLYFCPYKLD</sequence>
<gene>
    <name evidence="1" type="primary">sppA</name>
    <name evidence="1" type="ORF">E0946_01980</name>
</gene>
<reference evidence="1" key="1">
    <citation type="submission" date="2019-03" db="EMBL/GenBank/DDBJ databases">
        <title>Candidatus Syntrophosphaera thermopropionivorans: a novel player in syntrophic propionate oxidation during anaerobic digestion.</title>
        <authorList>
            <person name="Dyksma S."/>
        </authorList>
    </citation>
    <scope>NUCLEOTIDE SEQUENCE</scope>
    <source>
        <strain evidence="1">W5</strain>
    </source>
</reference>